<gene>
    <name evidence="2" type="ORF">LX78_02686</name>
</gene>
<evidence type="ECO:0000313" key="2">
    <source>
        <dbReference type="EMBL" id="PWK17584.1"/>
    </source>
</evidence>
<name>A0A316DHG8_9FLAO</name>
<accession>A0A316DHG8</accession>
<proteinExistence type="predicted"/>
<reference evidence="2 3" key="1">
    <citation type="submission" date="2018-05" db="EMBL/GenBank/DDBJ databases">
        <title>Genomic Encyclopedia of Archaeal and Bacterial Type Strains, Phase II (KMG-II): from individual species to whole genera.</title>
        <authorList>
            <person name="Goeker M."/>
        </authorList>
    </citation>
    <scope>NUCLEOTIDE SEQUENCE [LARGE SCALE GENOMIC DNA]</scope>
    <source>
        <strain evidence="2 3">DSM 22637</strain>
    </source>
</reference>
<dbReference type="InterPro" id="IPR036709">
    <property type="entry name" value="Autotransporte_beta_dom_sf"/>
</dbReference>
<dbReference type="SUPFAM" id="SSF103515">
    <property type="entry name" value="Autotransporter"/>
    <property type="match status" value="1"/>
</dbReference>
<dbReference type="Proteomes" id="UP000245430">
    <property type="component" value="Unassembled WGS sequence"/>
</dbReference>
<evidence type="ECO:0008006" key="4">
    <source>
        <dbReference type="Google" id="ProtNLM"/>
    </source>
</evidence>
<dbReference type="EMBL" id="QGGP01000008">
    <property type="protein sequence ID" value="PWK17584.1"/>
    <property type="molecule type" value="Genomic_DNA"/>
</dbReference>
<organism evidence="2 3">
    <name type="scientific">Xanthomarina spongicola</name>
    <dbReference type="NCBI Taxonomy" id="570520"/>
    <lineage>
        <taxon>Bacteria</taxon>
        <taxon>Pseudomonadati</taxon>
        <taxon>Bacteroidota</taxon>
        <taxon>Flavobacteriia</taxon>
        <taxon>Flavobacteriales</taxon>
        <taxon>Flavobacteriaceae</taxon>
        <taxon>Xanthomarina</taxon>
    </lineage>
</organism>
<dbReference type="AlphaFoldDB" id="A0A316DHG8"/>
<keyword evidence="3" id="KW-1185">Reference proteome</keyword>
<protein>
    <recommendedName>
        <fullName evidence="4">Outer membrane protein with beta-barrel domain</fullName>
    </recommendedName>
</protein>
<evidence type="ECO:0000256" key="1">
    <source>
        <dbReference type="SAM" id="SignalP"/>
    </source>
</evidence>
<keyword evidence="1" id="KW-0732">Signal</keyword>
<feature type="signal peptide" evidence="1">
    <location>
        <begin position="1"/>
        <end position="24"/>
    </location>
</feature>
<sequence>MINKSILVVFLIAFFYASTPICMAQETEKDTTKNESVTPFRKGRWITGLTGFIGSGSTENTNTKTKSISNQYRIELNTGKFIKDRINLGLSANMERSNIEESDVEVLTSESFFIGPKGTYYASGSSIGSIFFSLSPGYALYRDKAGSVVDNVYIENVNKGGGFGFLFTFGFAYVIDDRVSFDLGLNYNVYWLNLDQESNTGQDLGSDSYELSNLSFSFGFKILLDSKPL</sequence>
<evidence type="ECO:0000313" key="3">
    <source>
        <dbReference type="Proteomes" id="UP000245430"/>
    </source>
</evidence>
<dbReference type="Gene3D" id="2.40.160.20">
    <property type="match status" value="1"/>
</dbReference>
<comment type="caution">
    <text evidence="2">The sequence shown here is derived from an EMBL/GenBank/DDBJ whole genome shotgun (WGS) entry which is preliminary data.</text>
</comment>
<feature type="chain" id="PRO_5016314300" description="Outer membrane protein with beta-barrel domain" evidence="1">
    <location>
        <begin position="25"/>
        <end position="229"/>
    </location>
</feature>